<name>A0A562ZHD6_9BURK</name>
<reference evidence="1 2" key="1">
    <citation type="submission" date="2019-07" db="EMBL/GenBank/DDBJ databases">
        <title>Caenimonas sedimenti sp. nov., isolated from activated sludge.</title>
        <authorList>
            <person name="Xu J."/>
        </authorList>
    </citation>
    <scope>NUCLEOTIDE SEQUENCE [LARGE SCALE GENOMIC DNA]</scope>
    <source>
        <strain evidence="1 2">HX-9-20</strain>
    </source>
</reference>
<proteinExistence type="predicted"/>
<accession>A0A562ZHD6</accession>
<evidence type="ECO:0000313" key="1">
    <source>
        <dbReference type="EMBL" id="TWO67992.1"/>
    </source>
</evidence>
<gene>
    <name evidence="1" type="ORF">FN976_23880</name>
</gene>
<dbReference type="AlphaFoldDB" id="A0A562ZHD6"/>
<evidence type="ECO:0000313" key="2">
    <source>
        <dbReference type="Proteomes" id="UP000318199"/>
    </source>
</evidence>
<organism evidence="1 2">
    <name type="scientific">Caenimonas sedimenti</name>
    <dbReference type="NCBI Taxonomy" id="2596921"/>
    <lineage>
        <taxon>Bacteria</taxon>
        <taxon>Pseudomonadati</taxon>
        <taxon>Pseudomonadota</taxon>
        <taxon>Betaproteobacteria</taxon>
        <taxon>Burkholderiales</taxon>
        <taxon>Comamonadaceae</taxon>
        <taxon>Caenimonas</taxon>
    </lineage>
</organism>
<dbReference type="EMBL" id="VOBQ01000021">
    <property type="protein sequence ID" value="TWO67992.1"/>
    <property type="molecule type" value="Genomic_DNA"/>
</dbReference>
<keyword evidence="2" id="KW-1185">Reference proteome</keyword>
<protein>
    <submittedName>
        <fullName evidence="1">Uncharacterized protein</fullName>
    </submittedName>
</protein>
<dbReference type="Proteomes" id="UP000318199">
    <property type="component" value="Unassembled WGS sequence"/>
</dbReference>
<sequence length="113" mass="12502">MKPSTKAPPRSDVQITLGDGWQRFAFRTPGLAFLGTIRRGMEIGALARDEAGGYLQVNGDVQQVLNKSRVAAHLRKAGVRTDPIAATFQPTQTPRPPIPVVFKRRRRMLVPQV</sequence>
<dbReference type="RefSeq" id="WP_186511132.1">
    <property type="nucleotide sequence ID" value="NZ_VOBQ01000021.1"/>
</dbReference>
<comment type="caution">
    <text evidence="1">The sequence shown here is derived from an EMBL/GenBank/DDBJ whole genome shotgun (WGS) entry which is preliminary data.</text>
</comment>